<organism evidence="6 7">
    <name type="scientific">Actinomadura rugatobispora</name>
    <dbReference type="NCBI Taxonomy" id="1994"/>
    <lineage>
        <taxon>Bacteria</taxon>
        <taxon>Bacillati</taxon>
        <taxon>Actinomycetota</taxon>
        <taxon>Actinomycetes</taxon>
        <taxon>Streptosporangiales</taxon>
        <taxon>Thermomonosporaceae</taxon>
        <taxon>Actinomadura</taxon>
    </lineage>
</organism>
<sequence length="206" mass="22400">MNDFEIDVSALSARRVYSLLTSLVVPRPIAWVATVDTAGRSNLAPHSYFNMVSSEPPIVHFTSSRRRGLVKDSARNARDTGEFVVNVVSAPLVEAMNLTSAELPHGEDEFAWAGIEACESRTVRPQRVARAPAALECKVVRILEIGNGTMVFGQVQWIHIASAVFDGHRVDAKALEPMARLGGPLYTPIAEPFTLQRPGPPATETP</sequence>
<comment type="cofactor">
    <cofactor evidence="1">
        <name>FMN</name>
        <dbReference type="ChEBI" id="CHEBI:58210"/>
    </cofactor>
</comment>
<evidence type="ECO:0000313" key="6">
    <source>
        <dbReference type="EMBL" id="MFC5745364.1"/>
    </source>
</evidence>
<dbReference type="PANTHER" id="PTHR33798">
    <property type="entry name" value="FLAVOPROTEIN OXYGENASE"/>
    <property type="match status" value="1"/>
</dbReference>
<dbReference type="RefSeq" id="WP_378280987.1">
    <property type="nucleotide sequence ID" value="NZ_JBHSON010000007.1"/>
</dbReference>
<evidence type="ECO:0000256" key="2">
    <source>
        <dbReference type="ARBA" id="ARBA00022630"/>
    </source>
</evidence>
<keyword evidence="6" id="KW-0560">Oxidoreductase</keyword>
<dbReference type="InterPro" id="IPR002563">
    <property type="entry name" value="Flavin_Rdtase-like_dom"/>
</dbReference>
<evidence type="ECO:0000259" key="5">
    <source>
        <dbReference type="SMART" id="SM00903"/>
    </source>
</evidence>
<protein>
    <submittedName>
        <fullName evidence="6">Flavin reductase family protein</fullName>
        <ecNumber evidence="6">1.5.1.-</ecNumber>
    </submittedName>
</protein>
<comment type="similarity">
    <text evidence="4">Belongs to the flavoredoxin family.</text>
</comment>
<dbReference type="InterPro" id="IPR012349">
    <property type="entry name" value="Split_barrel_FMN-bd"/>
</dbReference>
<keyword evidence="3" id="KW-0288">FMN</keyword>
<dbReference type="SMART" id="SM00903">
    <property type="entry name" value="Flavin_Reduct"/>
    <property type="match status" value="1"/>
</dbReference>
<dbReference type="Pfam" id="PF01613">
    <property type="entry name" value="Flavin_Reduct"/>
    <property type="match status" value="1"/>
</dbReference>
<comment type="caution">
    <text evidence="6">The sequence shown here is derived from an EMBL/GenBank/DDBJ whole genome shotgun (WGS) entry which is preliminary data.</text>
</comment>
<evidence type="ECO:0000256" key="1">
    <source>
        <dbReference type="ARBA" id="ARBA00001917"/>
    </source>
</evidence>
<dbReference type="PANTHER" id="PTHR33798:SF5">
    <property type="entry name" value="FLAVIN REDUCTASE LIKE DOMAIN-CONTAINING PROTEIN"/>
    <property type="match status" value="1"/>
</dbReference>
<feature type="domain" description="Flavin reductase like" evidence="5">
    <location>
        <begin position="22"/>
        <end position="169"/>
    </location>
</feature>
<evidence type="ECO:0000256" key="3">
    <source>
        <dbReference type="ARBA" id="ARBA00022643"/>
    </source>
</evidence>
<dbReference type="GO" id="GO:0016491">
    <property type="term" value="F:oxidoreductase activity"/>
    <property type="evidence" value="ECO:0007669"/>
    <property type="project" value="UniProtKB-KW"/>
</dbReference>
<reference evidence="7" key="1">
    <citation type="journal article" date="2019" name="Int. J. Syst. Evol. Microbiol.">
        <title>The Global Catalogue of Microorganisms (GCM) 10K type strain sequencing project: providing services to taxonomists for standard genome sequencing and annotation.</title>
        <authorList>
            <consortium name="The Broad Institute Genomics Platform"/>
            <consortium name="The Broad Institute Genome Sequencing Center for Infectious Disease"/>
            <person name="Wu L."/>
            <person name="Ma J."/>
        </authorList>
    </citation>
    <scope>NUCLEOTIDE SEQUENCE [LARGE SCALE GENOMIC DNA]</scope>
    <source>
        <strain evidence="7">KCTC 42087</strain>
    </source>
</reference>
<keyword evidence="2" id="KW-0285">Flavoprotein</keyword>
<dbReference type="EMBL" id="JBHSON010000007">
    <property type="protein sequence ID" value="MFC5745364.1"/>
    <property type="molecule type" value="Genomic_DNA"/>
</dbReference>
<evidence type="ECO:0000256" key="4">
    <source>
        <dbReference type="ARBA" id="ARBA00038054"/>
    </source>
</evidence>
<evidence type="ECO:0000313" key="7">
    <source>
        <dbReference type="Proteomes" id="UP001596074"/>
    </source>
</evidence>
<proteinExistence type="inferred from homology"/>
<keyword evidence="7" id="KW-1185">Reference proteome</keyword>
<dbReference type="SUPFAM" id="SSF50475">
    <property type="entry name" value="FMN-binding split barrel"/>
    <property type="match status" value="1"/>
</dbReference>
<dbReference type="Gene3D" id="2.30.110.10">
    <property type="entry name" value="Electron Transport, Fmn-binding Protein, Chain A"/>
    <property type="match status" value="1"/>
</dbReference>
<accession>A0ABW0ZUF3</accession>
<gene>
    <name evidence="6" type="ORF">ACFPZN_07090</name>
</gene>
<dbReference type="Proteomes" id="UP001596074">
    <property type="component" value="Unassembled WGS sequence"/>
</dbReference>
<name>A0ABW0ZUF3_9ACTN</name>
<dbReference type="EC" id="1.5.1.-" evidence="6"/>